<dbReference type="Proteomes" id="UP001625389">
    <property type="component" value="Unassembled WGS sequence"/>
</dbReference>
<feature type="region of interest" description="Disordered" evidence="1">
    <location>
        <begin position="44"/>
        <end position="70"/>
    </location>
</feature>
<evidence type="ECO:0000256" key="2">
    <source>
        <dbReference type="SAM" id="Phobius"/>
    </source>
</evidence>
<accession>A0ABW8UDI0</accession>
<evidence type="ECO:0000313" key="3">
    <source>
        <dbReference type="EMBL" id="MFL2029911.1"/>
    </source>
</evidence>
<reference evidence="3 4" key="1">
    <citation type="submission" date="2024-08" db="EMBL/GenBank/DDBJ databases">
        <authorList>
            <person name="Arias E."/>
        </authorList>
    </citation>
    <scope>NUCLEOTIDE SEQUENCE [LARGE SCALE GENOMIC DNA]</scope>
    <source>
        <strain evidence="3 4">FAM 25317</strain>
    </source>
</reference>
<keyword evidence="2" id="KW-0472">Membrane</keyword>
<evidence type="ECO:0000313" key="4">
    <source>
        <dbReference type="Proteomes" id="UP001625389"/>
    </source>
</evidence>
<keyword evidence="2" id="KW-0812">Transmembrane</keyword>
<protein>
    <submittedName>
        <fullName evidence="3">LPXTG cell wall anchor domain-containing protein</fullName>
    </submittedName>
</protein>
<dbReference type="NCBIfam" id="TIGR01167">
    <property type="entry name" value="LPXTG_anchor"/>
    <property type="match status" value="1"/>
</dbReference>
<feature type="compositionally biased region" description="Polar residues" evidence="1">
    <location>
        <begin position="154"/>
        <end position="163"/>
    </location>
</feature>
<dbReference type="EMBL" id="JBGQPK010000046">
    <property type="protein sequence ID" value="MFL2029911.1"/>
    <property type="molecule type" value="Genomic_DNA"/>
</dbReference>
<feature type="compositionally biased region" description="Polar residues" evidence="1">
    <location>
        <begin position="50"/>
        <end position="60"/>
    </location>
</feature>
<organism evidence="3 4">
    <name type="scientific">Loigolactobacillus zhaoyuanensis</name>
    <dbReference type="NCBI Taxonomy" id="2486017"/>
    <lineage>
        <taxon>Bacteria</taxon>
        <taxon>Bacillati</taxon>
        <taxon>Bacillota</taxon>
        <taxon>Bacilli</taxon>
        <taxon>Lactobacillales</taxon>
        <taxon>Lactobacillaceae</taxon>
        <taxon>Loigolactobacillus</taxon>
    </lineage>
</organism>
<feature type="compositionally biased region" description="Low complexity" evidence="1">
    <location>
        <begin position="109"/>
        <end position="153"/>
    </location>
</feature>
<evidence type="ECO:0000256" key="1">
    <source>
        <dbReference type="SAM" id="MobiDB-lite"/>
    </source>
</evidence>
<feature type="transmembrane region" description="Helical" evidence="2">
    <location>
        <begin position="330"/>
        <end position="349"/>
    </location>
</feature>
<keyword evidence="4" id="KW-1185">Reference proteome</keyword>
<feature type="region of interest" description="Disordered" evidence="1">
    <location>
        <begin position="99"/>
        <end position="163"/>
    </location>
</feature>
<sequence length="354" mass="37029">MSILKYTLRYWIISGGVLLSLGILGAQTNTNAAATPVTPAATDASVTSTVPDTTSATNSEAPAVTSGLLTPTKPVMPQLEGTVVAPGTAATGIAEPASKAALPTTQSESVAPAAQTADATSSQSTADTTETTEPPVTTAPATPAANDQATQNTGSTPNQDTPTTANLVAMLQRLAQRYPQLSTQLNQLIDRLEKDDTAELHSRLLPLQTVATIGETEQTVTSLTTWLKQQTATTREVQQKATAVTKVDQHDLFADLNADKKATAAASNKVTTTKPVTKEDTPFKLVQDSAVTETTTETAKLVAKTAATTQKKQPAKTFLIHLLPETGEQVNLLLSLVGVGLIGSAFFLLKHDWS</sequence>
<proteinExistence type="predicted"/>
<name>A0ABW8UDI0_9LACO</name>
<comment type="caution">
    <text evidence="3">The sequence shown here is derived from an EMBL/GenBank/DDBJ whole genome shotgun (WGS) entry which is preliminary data.</text>
</comment>
<keyword evidence="2" id="KW-1133">Transmembrane helix</keyword>
<gene>
    <name evidence="3" type="ORF">ACEN34_09815</name>
</gene>
<dbReference type="RefSeq" id="WP_407137576.1">
    <property type="nucleotide sequence ID" value="NZ_JBGQPK010000046.1"/>
</dbReference>